<dbReference type="OrthoDB" id="5592879at2759"/>
<evidence type="ECO:0000313" key="3">
    <source>
        <dbReference type="Proteomes" id="UP000265703"/>
    </source>
</evidence>
<accession>A0A397SZ16</accession>
<feature type="region of interest" description="Disordered" evidence="1">
    <location>
        <begin position="69"/>
        <end position="88"/>
    </location>
</feature>
<keyword evidence="3" id="KW-1185">Reference proteome</keyword>
<feature type="compositionally biased region" description="Basic and acidic residues" evidence="1">
    <location>
        <begin position="102"/>
        <end position="117"/>
    </location>
</feature>
<dbReference type="STRING" id="658196.A0A397SZ16"/>
<feature type="compositionally biased region" description="Basic residues" evidence="1">
    <location>
        <begin position="10"/>
        <end position="22"/>
    </location>
</feature>
<dbReference type="Proteomes" id="UP000265703">
    <property type="component" value="Unassembled WGS sequence"/>
</dbReference>
<proteinExistence type="predicted"/>
<dbReference type="EMBL" id="QKYT01000186">
    <property type="protein sequence ID" value="RIA90279.1"/>
    <property type="molecule type" value="Genomic_DNA"/>
</dbReference>
<comment type="caution">
    <text evidence="2">The sequence shown here is derived from an EMBL/GenBank/DDBJ whole genome shotgun (WGS) entry which is preliminary data.</text>
</comment>
<gene>
    <name evidence="2" type="ORF">C1645_876213</name>
</gene>
<sequence>MEGKRELRRSPRFNRSPKRRRSSLLPPTKSILKKSEDTTNFDILQDENTTTNVLGSLWESNTTMFTRNFDESEITENGDGQRRRKSLGRRVSFASKARVRLFDKDEATEKQAPEPKKSNPFNGNHDEASDFMLTISAPSPNDSMIENVDSPSSRFRSENDDKSKYAEQHLLPQINFNMVSNDNQSILQNMPQAQNSNMQMICQYNTAFGSMNDQQSFKDRDDTFATGDMSLVSMIGPEYHDVTSTSVCPRDMTLVSIVNQSPPDNREITHTSMDVQDMTLASVVGLSPSENCHASTDVRVTSMVNQFPSENCNITRTSMGVQDMTLASMVGLSPSENYTSMSFRDMTLASM</sequence>
<feature type="non-terminal residue" evidence="2">
    <location>
        <position position="351"/>
    </location>
</feature>
<name>A0A397SZ16_9GLOM</name>
<organism evidence="2 3">
    <name type="scientific">Glomus cerebriforme</name>
    <dbReference type="NCBI Taxonomy" id="658196"/>
    <lineage>
        <taxon>Eukaryota</taxon>
        <taxon>Fungi</taxon>
        <taxon>Fungi incertae sedis</taxon>
        <taxon>Mucoromycota</taxon>
        <taxon>Glomeromycotina</taxon>
        <taxon>Glomeromycetes</taxon>
        <taxon>Glomerales</taxon>
        <taxon>Glomeraceae</taxon>
        <taxon>Glomus</taxon>
    </lineage>
</organism>
<reference evidence="2 3" key="1">
    <citation type="submission" date="2018-06" db="EMBL/GenBank/DDBJ databases">
        <title>Comparative genomics reveals the genomic features of Rhizophagus irregularis, R. cerebriforme, R. diaphanum and Gigaspora rosea, and their symbiotic lifestyle signature.</title>
        <authorList>
            <person name="Morin E."/>
            <person name="San Clemente H."/>
            <person name="Chen E.C.H."/>
            <person name="De La Providencia I."/>
            <person name="Hainaut M."/>
            <person name="Kuo A."/>
            <person name="Kohler A."/>
            <person name="Murat C."/>
            <person name="Tang N."/>
            <person name="Roy S."/>
            <person name="Loubradou J."/>
            <person name="Henrissat B."/>
            <person name="Grigoriev I.V."/>
            <person name="Corradi N."/>
            <person name="Roux C."/>
            <person name="Martin F.M."/>
        </authorList>
    </citation>
    <scope>NUCLEOTIDE SEQUENCE [LARGE SCALE GENOMIC DNA]</scope>
    <source>
        <strain evidence="2 3">DAOM 227022</strain>
    </source>
</reference>
<protein>
    <submittedName>
        <fullName evidence="2">Uncharacterized protein</fullName>
    </submittedName>
</protein>
<feature type="region of interest" description="Disordered" evidence="1">
    <location>
        <begin position="102"/>
        <end position="128"/>
    </location>
</feature>
<evidence type="ECO:0000313" key="2">
    <source>
        <dbReference type="EMBL" id="RIA90279.1"/>
    </source>
</evidence>
<feature type="region of interest" description="Disordered" evidence="1">
    <location>
        <begin position="1"/>
        <end position="28"/>
    </location>
</feature>
<dbReference type="AlphaFoldDB" id="A0A397SZ16"/>
<evidence type="ECO:0000256" key="1">
    <source>
        <dbReference type="SAM" id="MobiDB-lite"/>
    </source>
</evidence>